<dbReference type="Pfam" id="PF00001">
    <property type="entry name" value="7tm_1"/>
    <property type="match status" value="1"/>
</dbReference>
<feature type="transmembrane region" description="Helical" evidence="10">
    <location>
        <begin position="71"/>
        <end position="95"/>
    </location>
</feature>
<keyword evidence="5" id="KW-0297">G-protein coupled receptor</keyword>
<evidence type="ECO:0000256" key="2">
    <source>
        <dbReference type="ARBA" id="ARBA00022475"/>
    </source>
</evidence>
<organism evidence="12 13">
    <name type="scientific">Porites lobata</name>
    <dbReference type="NCBI Taxonomy" id="104759"/>
    <lineage>
        <taxon>Eukaryota</taxon>
        <taxon>Metazoa</taxon>
        <taxon>Cnidaria</taxon>
        <taxon>Anthozoa</taxon>
        <taxon>Hexacorallia</taxon>
        <taxon>Scleractinia</taxon>
        <taxon>Fungiina</taxon>
        <taxon>Poritidae</taxon>
        <taxon>Porites</taxon>
    </lineage>
</organism>
<evidence type="ECO:0000256" key="3">
    <source>
        <dbReference type="ARBA" id="ARBA00022692"/>
    </source>
</evidence>
<dbReference type="PRINTS" id="PR00237">
    <property type="entry name" value="GPCRRHODOPSN"/>
</dbReference>
<comment type="subcellular location">
    <subcellularLocation>
        <location evidence="1">Cell membrane</location>
        <topology evidence="1">Multi-pass membrane protein</topology>
    </subcellularLocation>
</comment>
<keyword evidence="6 10" id="KW-0472">Membrane</keyword>
<keyword evidence="3 10" id="KW-0812">Transmembrane</keyword>
<sequence>VAIIVAVWILSSLAGSMIEFLPLEQEKFYGIIITVAFFFTPLIVILVAYGTIFHIARAHARGRDVSSFKKVLCYAIVFGISIDSNHWTVLSFVVYSIEMDVLFTPCLVCFNDFTISHNLTMLFLFQDLRIATTVAVVIGLFVICWTPFFGINFAFAVCIATLFKGAGCPGLMTLLTWILSVNKWLQYGNSVCNPVIYGFRNKDFRRAFRKILLGLCCKKVRLSDYSKSAYGRTVRSAYLRRESSFENSRSVILPPNVSLGMFDMRDSYRKAMQSGRSKPIKLKFTPKKSVANGLLSINVDAFRTSNQFTSSTSVWNSSSEASVSPAELCNPAFEEDDQTDICPIDQAIPVRDSNDNISSESTNSMYKSFSKGSVHSDQAYDSKTKGKDGEFKTVANLGSALDRKRSLSEIFLR</sequence>
<feature type="transmembrane region" description="Helical" evidence="10">
    <location>
        <begin position="154"/>
        <end position="179"/>
    </location>
</feature>
<dbReference type="InterPro" id="IPR017452">
    <property type="entry name" value="GPCR_Rhodpsn_7TM"/>
</dbReference>
<feature type="domain" description="G-protein coupled receptors family 1 profile" evidence="11">
    <location>
        <begin position="1"/>
        <end position="197"/>
    </location>
</feature>
<evidence type="ECO:0000256" key="1">
    <source>
        <dbReference type="ARBA" id="ARBA00004651"/>
    </source>
</evidence>
<feature type="non-terminal residue" evidence="12">
    <location>
        <position position="1"/>
    </location>
</feature>
<evidence type="ECO:0000256" key="8">
    <source>
        <dbReference type="ARBA" id="ARBA00023224"/>
    </source>
</evidence>
<dbReference type="PANTHER" id="PTHR24247:SF202">
    <property type="entry name" value="5-HYDROXYTRYPTAMINE RECEPTOR 1"/>
    <property type="match status" value="1"/>
</dbReference>
<evidence type="ECO:0000256" key="5">
    <source>
        <dbReference type="ARBA" id="ARBA00023040"/>
    </source>
</evidence>
<evidence type="ECO:0000256" key="9">
    <source>
        <dbReference type="SAM" id="MobiDB-lite"/>
    </source>
</evidence>
<reference evidence="12 13" key="1">
    <citation type="submission" date="2022-05" db="EMBL/GenBank/DDBJ databases">
        <authorList>
            <consortium name="Genoscope - CEA"/>
            <person name="William W."/>
        </authorList>
    </citation>
    <scope>NUCLEOTIDE SEQUENCE [LARGE SCALE GENOMIC DNA]</scope>
</reference>
<evidence type="ECO:0000256" key="7">
    <source>
        <dbReference type="ARBA" id="ARBA00023170"/>
    </source>
</evidence>
<keyword evidence="7" id="KW-0675">Receptor</keyword>
<keyword evidence="2" id="KW-1003">Cell membrane</keyword>
<evidence type="ECO:0000313" key="13">
    <source>
        <dbReference type="Proteomes" id="UP001159405"/>
    </source>
</evidence>
<keyword evidence="8" id="KW-0807">Transducer</keyword>
<feature type="region of interest" description="Disordered" evidence="9">
    <location>
        <begin position="350"/>
        <end position="370"/>
    </location>
</feature>
<evidence type="ECO:0000256" key="6">
    <source>
        <dbReference type="ARBA" id="ARBA00023136"/>
    </source>
</evidence>
<dbReference type="PANTHER" id="PTHR24247">
    <property type="entry name" value="5-HYDROXYTRYPTAMINE RECEPTOR"/>
    <property type="match status" value="1"/>
</dbReference>
<feature type="transmembrane region" description="Helical" evidence="10">
    <location>
        <begin position="28"/>
        <end position="50"/>
    </location>
</feature>
<dbReference type="Proteomes" id="UP001159405">
    <property type="component" value="Unassembled WGS sequence"/>
</dbReference>
<evidence type="ECO:0000256" key="4">
    <source>
        <dbReference type="ARBA" id="ARBA00022989"/>
    </source>
</evidence>
<feature type="non-terminal residue" evidence="12">
    <location>
        <position position="413"/>
    </location>
</feature>
<name>A0ABN8NVL8_9CNID</name>
<evidence type="ECO:0000256" key="10">
    <source>
        <dbReference type="SAM" id="Phobius"/>
    </source>
</evidence>
<keyword evidence="4 10" id="KW-1133">Transmembrane helix</keyword>
<dbReference type="SUPFAM" id="SSF81321">
    <property type="entry name" value="Family A G protein-coupled receptor-like"/>
    <property type="match status" value="1"/>
</dbReference>
<protein>
    <recommendedName>
        <fullName evidence="11">G-protein coupled receptors family 1 profile domain-containing protein</fullName>
    </recommendedName>
</protein>
<keyword evidence="13" id="KW-1185">Reference proteome</keyword>
<dbReference type="PROSITE" id="PS50262">
    <property type="entry name" value="G_PROTEIN_RECEP_F1_2"/>
    <property type="match status" value="1"/>
</dbReference>
<proteinExistence type="predicted"/>
<comment type="caution">
    <text evidence="12">The sequence shown here is derived from an EMBL/GenBank/DDBJ whole genome shotgun (WGS) entry which is preliminary data.</text>
</comment>
<feature type="transmembrane region" description="Helical" evidence="10">
    <location>
        <begin position="130"/>
        <end position="148"/>
    </location>
</feature>
<dbReference type="Gene3D" id="1.20.1070.10">
    <property type="entry name" value="Rhodopsin 7-helix transmembrane proteins"/>
    <property type="match status" value="1"/>
</dbReference>
<feature type="compositionally biased region" description="Polar residues" evidence="9">
    <location>
        <begin position="355"/>
        <end position="370"/>
    </location>
</feature>
<gene>
    <name evidence="12" type="ORF">PLOB_00030353</name>
</gene>
<dbReference type="InterPro" id="IPR000276">
    <property type="entry name" value="GPCR_Rhodpsn"/>
</dbReference>
<dbReference type="EMBL" id="CALNXK010000039">
    <property type="protein sequence ID" value="CAH3123963.1"/>
    <property type="molecule type" value="Genomic_DNA"/>
</dbReference>
<evidence type="ECO:0000313" key="12">
    <source>
        <dbReference type="EMBL" id="CAH3123963.1"/>
    </source>
</evidence>
<evidence type="ECO:0000259" key="11">
    <source>
        <dbReference type="PROSITE" id="PS50262"/>
    </source>
</evidence>
<accession>A0ABN8NVL8</accession>